<organism evidence="1">
    <name type="scientific">marine sediment metagenome</name>
    <dbReference type="NCBI Taxonomy" id="412755"/>
    <lineage>
        <taxon>unclassified sequences</taxon>
        <taxon>metagenomes</taxon>
        <taxon>ecological metagenomes</taxon>
    </lineage>
</organism>
<reference evidence="1" key="1">
    <citation type="journal article" date="2015" name="Nature">
        <title>Complex archaea that bridge the gap between prokaryotes and eukaryotes.</title>
        <authorList>
            <person name="Spang A."/>
            <person name="Saw J.H."/>
            <person name="Jorgensen S.L."/>
            <person name="Zaremba-Niedzwiedzka K."/>
            <person name="Martijn J."/>
            <person name="Lind A.E."/>
            <person name="van Eijk R."/>
            <person name="Schleper C."/>
            <person name="Guy L."/>
            <person name="Ettema T.J."/>
        </authorList>
    </citation>
    <scope>NUCLEOTIDE SEQUENCE</scope>
</reference>
<proteinExistence type="predicted"/>
<dbReference type="AlphaFoldDB" id="A0A0F9NED9"/>
<evidence type="ECO:0000313" key="1">
    <source>
        <dbReference type="EMBL" id="KKN17885.1"/>
    </source>
</evidence>
<accession>A0A0F9NED9</accession>
<protein>
    <recommendedName>
        <fullName evidence="2">Phage recombination protein Bet</fullName>
    </recommendedName>
</protein>
<sequence>MGKKISKKSGKELVTQPENLAPVLIDPEKEIEYAAKAAKALTTVIACKKRKVMIQGEQYIEFEDWQTIARFYNSSVGVKWTKEIHREGKLIGFEAKANVYRNGIIISSAEASCLRDEPNWKSKPEFQLKSMAQTRASAKALRNVFAWVVVMAGYKTTPAEEMNAGNVVEVDPHGKPR</sequence>
<comment type="caution">
    <text evidence="1">The sequence shown here is derived from an EMBL/GenBank/DDBJ whole genome shotgun (WGS) entry which is preliminary data.</text>
</comment>
<feature type="non-terminal residue" evidence="1">
    <location>
        <position position="177"/>
    </location>
</feature>
<gene>
    <name evidence="1" type="ORF">LCGC14_0961440</name>
</gene>
<evidence type="ECO:0008006" key="2">
    <source>
        <dbReference type="Google" id="ProtNLM"/>
    </source>
</evidence>
<dbReference type="EMBL" id="LAZR01003480">
    <property type="protein sequence ID" value="KKN17885.1"/>
    <property type="molecule type" value="Genomic_DNA"/>
</dbReference>
<name>A0A0F9NED9_9ZZZZ</name>